<accession>A0AA39CU65</accession>
<dbReference type="Proteomes" id="UP001172681">
    <property type="component" value="Unassembled WGS sequence"/>
</dbReference>
<dbReference type="InterPro" id="IPR000873">
    <property type="entry name" value="AMP-dep_synth/lig_dom"/>
</dbReference>
<dbReference type="PROSITE" id="PS00455">
    <property type="entry name" value="AMP_BINDING"/>
    <property type="match status" value="1"/>
</dbReference>
<feature type="domain" description="AMP-binding enzyme C-terminal" evidence="2">
    <location>
        <begin position="446"/>
        <end position="523"/>
    </location>
</feature>
<dbReference type="AlphaFoldDB" id="A0AA39CU65"/>
<dbReference type="InterPro" id="IPR042099">
    <property type="entry name" value="ANL_N_sf"/>
</dbReference>
<dbReference type="EMBL" id="JAPDRN010000086">
    <property type="protein sequence ID" value="KAJ9625444.1"/>
    <property type="molecule type" value="Genomic_DNA"/>
</dbReference>
<evidence type="ECO:0000259" key="2">
    <source>
        <dbReference type="Pfam" id="PF13193"/>
    </source>
</evidence>
<dbReference type="InterPro" id="IPR025110">
    <property type="entry name" value="AMP-bd_C"/>
</dbReference>
<dbReference type="Pfam" id="PF00501">
    <property type="entry name" value="AMP-binding"/>
    <property type="match status" value="1"/>
</dbReference>
<feature type="domain" description="AMP-dependent synthetase/ligase" evidence="1">
    <location>
        <begin position="27"/>
        <end position="396"/>
    </location>
</feature>
<evidence type="ECO:0000313" key="3">
    <source>
        <dbReference type="EMBL" id="KAJ9625444.1"/>
    </source>
</evidence>
<sequence length="548" mass="60629">MIFKSPYPDLDIPETNVLQYVFPPGEQPSDEAIWIDASNPQKSLSPRQALPWIHRIGNLLDIMHVGVGEAVMILSPNHIFVPVAYLGIVGAGRVFSGANPIYTPTEIEYQIRNTGTRLILAHPSLLDKAIDAGRQAGLGPSSIVQFSDIALEPLRGIQDWRFMTEGLDHRQYDPMGAESKTILATVNYSSGTTGLPKGVAVSHYNIVANADQTIFMRKQGYKSPPQGTERWLGFLPLYHAYGQLYMCVMAPKMQIPVYIMHSFHYETFLWSIEKYRITHLQTAPPILVMLEKRPETAKYDLSSLKGILCGAAPLSRELQNVISNRFKVNITQGWGMTEVTCGAIHVPSGALDDTGSVGQLDPNTECKILDDNGLEVAPGEPGEMFIRGPQVCLGYWRNVEATRESIDSSKWLKTGDIAVVKDGWFWIVDRKKELIKVNGLQVAPAELEAVLLKNDHVADAGVVGITLAGKELPRAYIALQEGSKGGVSSEAIQEWMKSRVAKYKWLDGGIRFVDEVPKLASGKIQRKTLRVWAEQDAEEMAGRPGPRL</sequence>
<dbReference type="Gene3D" id="3.40.50.12780">
    <property type="entry name" value="N-terminal domain of ligase-like"/>
    <property type="match status" value="1"/>
</dbReference>
<dbReference type="Pfam" id="PF13193">
    <property type="entry name" value="AMP-binding_C"/>
    <property type="match status" value="1"/>
</dbReference>
<gene>
    <name evidence="3" type="ORF">H2204_010306</name>
</gene>
<dbReference type="InterPro" id="IPR045851">
    <property type="entry name" value="AMP-bd_C_sf"/>
</dbReference>
<name>A0AA39CU65_9EURO</name>
<comment type="caution">
    <text evidence="3">The sequence shown here is derived from an EMBL/GenBank/DDBJ whole genome shotgun (WGS) entry which is preliminary data.</text>
</comment>
<dbReference type="InterPro" id="IPR020845">
    <property type="entry name" value="AMP-binding_CS"/>
</dbReference>
<proteinExistence type="predicted"/>
<dbReference type="SUPFAM" id="SSF56801">
    <property type="entry name" value="Acetyl-CoA synthetase-like"/>
    <property type="match status" value="1"/>
</dbReference>
<dbReference type="CDD" id="cd05911">
    <property type="entry name" value="Firefly_Luc_like"/>
    <property type="match status" value="1"/>
</dbReference>
<evidence type="ECO:0000313" key="4">
    <source>
        <dbReference type="Proteomes" id="UP001172681"/>
    </source>
</evidence>
<dbReference type="GO" id="GO:0016405">
    <property type="term" value="F:CoA-ligase activity"/>
    <property type="evidence" value="ECO:0007669"/>
    <property type="project" value="TreeGrafter"/>
</dbReference>
<evidence type="ECO:0008006" key="5">
    <source>
        <dbReference type="Google" id="ProtNLM"/>
    </source>
</evidence>
<dbReference type="PANTHER" id="PTHR24096:SF194">
    <property type="entry name" value="AMP-DEPENDENT SYNTHETASE_LIGASE DOMAIN-CONTAINING PROTEIN"/>
    <property type="match status" value="1"/>
</dbReference>
<keyword evidence="4" id="KW-1185">Reference proteome</keyword>
<reference evidence="3" key="1">
    <citation type="submission" date="2022-10" db="EMBL/GenBank/DDBJ databases">
        <title>Culturing micro-colonial fungi from biological soil crusts in the Mojave desert and describing Neophaeococcomyces mojavensis, and introducing the new genera and species Taxawa tesnikishii.</title>
        <authorList>
            <person name="Kurbessoian T."/>
            <person name="Stajich J.E."/>
        </authorList>
    </citation>
    <scope>NUCLEOTIDE SEQUENCE</scope>
    <source>
        <strain evidence="3">TK_35</strain>
    </source>
</reference>
<organism evidence="3 4">
    <name type="scientific">Knufia peltigerae</name>
    <dbReference type="NCBI Taxonomy" id="1002370"/>
    <lineage>
        <taxon>Eukaryota</taxon>
        <taxon>Fungi</taxon>
        <taxon>Dikarya</taxon>
        <taxon>Ascomycota</taxon>
        <taxon>Pezizomycotina</taxon>
        <taxon>Eurotiomycetes</taxon>
        <taxon>Chaetothyriomycetidae</taxon>
        <taxon>Chaetothyriales</taxon>
        <taxon>Trichomeriaceae</taxon>
        <taxon>Knufia</taxon>
    </lineage>
</organism>
<evidence type="ECO:0000259" key="1">
    <source>
        <dbReference type="Pfam" id="PF00501"/>
    </source>
</evidence>
<dbReference type="Gene3D" id="3.30.300.30">
    <property type="match status" value="1"/>
</dbReference>
<dbReference type="PANTHER" id="PTHR24096">
    <property type="entry name" value="LONG-CHAIN-FATTY-ACID--COA LIGASE"/>
    <property type="match status" value="1"/>
</dbReference>
<protein>
    <recommendedName>
        <fullName evidence="5">4-coumarate--CoA ligase</fullName>
    </recommendedName>
</protein>